<sequence length="333" mass="35971">MSLHVLHQRDPLVKGVAAHLAAVAARRAAAALGFVRGFLPVRGHVLAQATALTEFLTADAAGVHPPSAVLLHHVLQQEAFPLQRAATGVAAEALRRSRPLSFVPDGERRPASLLLPRRPQRLTAGGPDPVGNTVAAGGRAARGGGRITRRRRKHRRAGSVAVQGLGFVPARLCRACWRLEWSGSGPPRLGGLTCSLQPHVGLQHGIEQPPLAADLPLGPLRSLLVLRHGFLQQTDDLLRSRRQPLGEQRSERRDFGRFFRFFHPQQNVLGCGAEPLAYRHPQQPHGAHCAPPVGQREPAGPRARGAPVRFEEREGAEANSHLCWSGGRTAHCL</sequence>
<evidence type="ECO:0000313" key="3">
    <source>
        <dbReference type="Proteomes" id="UP000314294"/>
    </source>
</evidence>
<accession>A0A4Z2GVH0</accession>
<dbReference type="Proteomes" id="UP000314294">
    <property type="component" value="Unassembled WGS sequence"/>
</dbReference>
<evidence type="ECO:0000256" key="1">
    <source>
        <dbReference type="SAM" id="MobiDB-lite"/>
    </source>
</evidence>
<feature type="region of interest" description="Disordered" evidence="1">
    <location>
        <begin position="281"/>
        <end position="306"/>
    </location>
</feature>
<name>A0A4Z2GVH0_9TELE</name>
<protein>
    <submittedName>
        <fullName evidence="2">Uncharacterized protein</fullName>
    </submittedName>
</protein>
<feature type="region of interest" description="Disordered" evidence="1">
    <location>
        <begin position="119"/>
        <end position="155"/>
    </location>
</feature>
<dbReference type="EMBL" id="SRLO01000407">
    <property type="protein sequence ID" value="TNN57341.1"/>
    <property type="molecule type" value="Genomic_DNA"/>
</dbReference>
<keyword evidence="3" id="KW-1185">Reference proteome</keyword>
<dbReference type="AlphaFoldDB" id="A0A4Z2GVH0"/>
<organism evidence="2 3">
    <name type="scientific">Liparis tanakae</name>
    <name type="common">Tanaka's snailfish</name>
    <dbReference type="NCBI Taxonomy" id="230148"/>
    <lineage>
        <taxon>Eukaryota</taxon>
        <taxon>Metazoa</taxon>
        <taxon>Chordata</taxon>
        <taxon>Craniata</taxon>
        <taxon>Vertebrata</taxon>
        <taxon>Euteleostomi</taxon>
        <taxon>Actinopterygii</taxon>
        <taxon>Neopterygii</taxon>
        <taxon>Teleostei</taxon>
        <taxon>Neoteleostei</taxon>
        <taxon>Acanthomorphata</taxon>
        <taxon>Eupercaria</taxon>
        <taxon>Perciformes</taxon>
        <taxon>Cottioidei</taxon>
        <taxon>Cottales</taxon>
        <taxon>Liparidae</taxon>
        <taxon>Liparis</taxon>
    </lineage>
</organism>
<reference evidence="2 3" key="1">
    <citation type="submission" date="2019-03" db="EMBL/GenBank/DDBJ databases">
        <title>First draft genome of Liparis tanakae, snailfish: a comprehensive survey of snailfish specific genes.</title>
        <authorList>
            <person name="Kim W."/>
            <person name="Song I."/>
            <person name="Jeong J.-H."/>
            <person name="Kim D."/>
            <person name="Kim S."/>
            <person name="Ryu S."/>
            <person name="Song J.Y."/>
            <person name="Lee S.K."/>
        </authorList>
    </citation>
    <scope>NUCLEOTIDE SEQUENCE [LARGE SCALE GENOMIC DNA]</scope>
    <source>
        <tissue evidence="2">Muscle</tissue>
    </source>
</reference>
<evidence type="ECO:0000313" key="2">
    <source>
        <dbReference type="EMBL" id="TNN57341.1"/>
    </source>
</evidence>
<gene>
    <name evidence="2" type="ORF">EYF80_032417</name>
</gene>
<comment type="caution">
    <text evidence="2">The sequence shown here is derived from an EMBL/GenBank/DDBJ whole genome shotgun (WGS) entry which is preliminary data.</text>
</comment>
<proteinExistence type="predicted"/>